<sequence length="560" mass="60581">MTRTFAGVVLLPMALALSGQAAPPAIDAQRMSEITRVLASDDFQGRSMGTPGEEKTVAYLIEQFKAAGLEPGGENGGWTQAVPLIRTKLQAPRVSLSQGGAAIPLRFPEDIYLSTTRAVDQARIANAPIVFVGYGSSAPERGWDDYKGADLTGKIALFLVNDNDFEAAAGEPVAGKFNAKAMTYYGRWTYKFEEVARRGAIGALIVHETEGAGYGWNVVQSAMGENFNIVLPPGARQPVLLQGWIQRAAGEALLKREGLDYETLKRQARTAAFRPIPLKATLSAEAGVDLTRIMSKNVIGKLTGSAYPDETVSYGGHWDAYGVGAPDAQGRTIRPGAADDGLGTAAMIEIARKFAAGPRPQRTLVFASWTAEERGLLGSEYYAQHPIYPHEKMAANLTLDTLQWAGPTRDTLLIGKGQSELERYLEEGARAQGRYVTVEGNPERGLFYRADHFTLAKRGVPVLLSMALAGPYDLQSGGREAGKRWLDAFTASCYHQTCDAWAPTWNLGGAVQETELYYEIGKRIANSRVWPAWNAGSEFKKVRDESTGARGAAPDKGERG</sequence>
<keyword evidence="2" id="KW-0645">Protease</keyword>
<evidence type="ECO:0000313" key="11">
    <source>
        <dbReference type="Proteomes" id="UP000515971"/>
    </source>
</evidence>
<proteinExistence type="predicted"/>
<evidence type="ECO:0000256" key="3">
    <source>
        <dbReference type="ARBA" id="ARBA00022723"/>
    </source>
</evidence>
<reference evidence="10 11" key="1">
    <citation type="submission" date="2020-08" db="EMBL/GenBank/DDBJ databases">
        <title>Genome sequence of Sphingomonas lutea KCTC 23642T.</title>
        <authorList>
            <person name="Hyun D.-W."/>
            <person name="Bae J.-W."/>
        </authorList>
    </citation>
    <scope>NUCLEOTIDE SEQUENCE [LARGE SCALE GENOMIC DNA]</scope>
    <source>
        <strain evidence="10 11">KCTC 23642</strain>
    </source>
</reference>
<evidence type="ECO:0000256" key="2">
    <source>
        <dbReference type="ARBA" id="ARBA00022670"/>
    </source>
</evidence>
<evidence type="ECO:0000256" key="1">
    <source>
        <dbReference type="ARBA" id="ARBA00022438"/>
    </source>
</evidence>
<protein>
    <submittedName>
        <fullName evidence="10">M20/M25/M40 family metallo-hydrolase</fullName>
    </submittedName>
</protein>
<dbReference type="GO" id="GO:0008235">
    <property type="term" value="F:metalloexopeptidase activity"/>
    <property type="evidence" value="ECO:0007669"/>
    <property type="project" value="InterPro"/>
</dbReference>
<evidence type="ECO:0000256" key="5">
    <source>
        <dbReference type="ARBA" id="ARBA00022801"/>
    </source>
</evidence>
<evidence type="ECO:0000259" key="9">
    <source>
        <dbReference type="Pfam" id="PF04389"/>
    </source>
</evidence>
<evidence type="ECO:0000313" key="10">
    <source>
        <dbReference type="EMBL" id="QNN67388.1"/>
    </source>
</evidence>
<gene>
    <name evidence="10" type="ORF">H9L13_12490</name>
</gene>
<dbReference type="Proteomes" id="UP000515971">
    <property type="component" value="Chromosome"/>
</dbReference>
<feature type="region of interest" description="Disordered" evidence="7">
    <location>
        <begin position="541"/>
        <end position="560"/>
    </location>
</feature>
<keyword evidence="6" id="KW-0862">Zinc</keyword>
<dbReference type="GO" id="GO:0006508">
    <property type="term" value="P:proteolysis"/>
    <property type="evidence" value="ECO:0007669"/>
    <property type="project" value="UniProtKB-KW"/>
</dbReference>
<dbReference type="PANTHER" id="PTHR12147:SF56">
    <property type="entry name" value="AMINOPEPTIDASE YDR415C-RELATED"/>
    <property type="match status" value="1"/>
</dbReference>
<evidence type="ECO:0000256" key="7">
    <source>
        <dbReference type="SAM" id="MobiDB-lite"/>
    </source>
</evidence>
<accession>A0A7G9SHR3</accession>
<dbReference type="GO" id="GO:0004177">
    <property type="term" value="F:aminopeptidase activity"/>
    <property type="evidence" value="ECO:0007669"/>
    <property type="project" value="UniProtKB-KW"/>
</dbReference>
<dbReference type="SUPFAM" id="SSF53187">
    <property type="entry name" value="Zn-dependent exopeptidases"/>
    <property type="match status" value="1"/>
</dbReference>
<feature type="domain" description="Peptidase M28" evidence="9">
    <location>
        <begin position="297"/>
        <end position="514"/>
    </location>
</feature>
<evidence type="ECO:0000256" key="8">
    <source>
        <dbReference type="SAM" id="SignalP"/>
    </source>
</evidence>
<dbReference type="InterPro" id="IPR046450">
    <property type="entry name" value="PA_dom_sf"/>
</dbReference>
<dbReference type="Pfam" id="PF04389">
    <property type="entry name" value="Peptidase_M28"/>
    <property type="match status" value="1"/>
</dbReference>
<dbReference type="AlphaFoldDB" id="A0A7G9SHR3"/>
<dbReference type="InterPro" id="IPR045175">
    <property type="entry name" value="M28_fam"/>
</dbReference>
<feature type="chain" id="PRO_5029017309" evidence="8">
    <location>
        <begin position="22"/>
        <end position="560"/>
    </location>
</feature>
<keyword evidence="4 8" id="KW-0732">Signal</keyword>
<feature type="signal peptide" evidence="8">
    <location>
        <begin position="1"/>
        <end position="21"/>
    </location>
</feature>
<keyword evidence="5 10" id="KW-0378">Hydrolase</keyword>
<organism evidence="10 11">
    <name type="scientific">Sphingomonas lutea</name>
    <dbReference type="NCBI Taxonomy" id="1045317"/>
    <lineage>
        <taxon>Bacteria</taxon>
        <taxon>Pseudomonadati</taxon>
        <taxon>Pseudomonadota</taxon>
        <taxon>Alphaproteobacteria</taxon>
        <taxon>Sphingomonadales</taxon>
        <taxon>Sphingomonadaceae</taxon>
        <taxon>Sphingomonas</taxon>
    </lineage>
</organism>
<evidence type="ECO:0000256" key="4">
    <source>
        <dbReference type="ARBA" id="ARBA00022729"/>
    </source>
</evidence>
<dbReference type="InterPro" id="IPR007484">
    <property type="entry name" value="Peptidase_M28"/>
</dbReference>
<dbReference type="SUPFAM" id="SSF52025">
    <property type="entry name" value="PA domain"/>
    <property type="match status" value="1"/>
</dbReference>
<dbReference type="PANTHER" id="PTHR12147">
    <property type="entry name" value="METALLOPEPTIDASE M28 FAMILY MEMBER"/>
    <property type="match status" value="1"/>
</dbReference>
<name>A0A7G9SHR3_9SPHN</name>
<dbReference type="GO" id="GO:0046872">
    <property type="term" value="F:metal ion binding"/>
    <property type="evidence" value="ECO:0007669"/>
    <property type="project" value="UniProtKB-KW"/>
</dbReference>
<dbReference type="RefSeq" id="WP_187537977.1">
    <property type="nucleotide sequence ID" value="NZ_BAABJT010000001.1"/>
</dbReference>
<keyword evidence="1" id="KW-0031">Aminopeptidase</keyword>
<dbReference type="EMBL" id="CP060718">
    <property type="protein sequence ID" value="QNN67388.1"/>
    <property type="molecule type" value="Genomic_DNA"/>
</dbReference>
<dbReference type="Gene3D" id="3.50.30.30">
    <property type="match status" value="1"/>
</dbReference>
<dbReference type="Gene3D" id="3.40.630.10">
    <property type="entry name" value="Zn peptidases"/>
    <property type="match status" value="1"/>
</dbReference>
<keyword evidence="3" id="KW-0479">Metal-binding</keyword>
<dbReference type="KEGG" id="slut:H9L13_12490"/>
<keyword evidence="11" id="KW-1185">Reference proteome</keyword>
<evidence type="ECO:0000256" key="6">
    <source>
        <dbReference type="ARBA" id="ARBA00022833"/>
    </source>
</evidence>